<name>A0A6V7RPG8_9BACL</name>
<dbReference type="Proteomes" id="UP000588186">
    <property type="component" value="Unassembled WGS sequence"/>
</dbReference>
<organism evidence="1 2">
    <name type="scientific">Phocicoccus pinnipedialis</name>
    <dbReference type="NCBI Taxonomy" id="110845"/>
    <lineage>
        <taxon>Bacteria</taxon>
        <taxon>Bacillati</taxon>
        <taxon>Bacillota</taxon>
        <taxon>Bacilli</taxon>
        <taxon>Bacillales</taxon>
        <taxon>Salinicoccaceae</taxon>
        <taxon>Phocicoccus</taxon>
    </lineage>
</organism>
<proteinExistence type="predicted"/>
<protein>
    <submittedName>
        <fullName evidence="1">Uncharacterized protein</fullName>
    </submittedName>
</protein>
<accession>A0A6V7RPG8</accession>
<gene>
    <name evidence="1" type="ORF">JEOPIN946_01602</name>
</gene>
<evidence type="ECO:0000313" key="1">
    <source>
        <dbReference type="EMBL" id="CAD2079697.1"/>
    </source>
</evidence>
<sequence length="108" mass="13184">MLEITYLTTGKKLEIIRLIEFTKSFLDKVHEIITEYDFRDLSPITQEEREESAQRKLDDIENVYQEYLENKDAYIKLESDYDFEEYSKKNIQAEHKHKCMNKILNYFM</sequence>
<reference evidence="1 2" key="1">
    <citation type="submission" date="2020-07" db="EMBL/GenBank/DDBJ databases">
        <authorList>
            <person name="Criscuolo A."/>
        </authorList>
    </citation>
    <scope>NUCLEOTIDE SEQUENCE [LARGE SCALE GENOMIC DNA]</scope>
    <source>
        <strain evidence="1">CIP107946</strain>
    </source>
</reference>
<dbReference type="AlphaFoldDB" id="A0A6V7RPG8"/>
<dbReference type="RefSeq" id="WP_186078418.1">
    <property type="nucleotide sequence ID" value="NZ_CAJEWB010000014.1"/>
</dbReference>
<keyword evidence="2" id="KW-1185">Reference proteome</keyword>
<comment type="caution">
    <text evidence="1">The sequence shown here is derived from an EMBL/GenBank/DDBJ whole genome shotgun (WGS) entry which is preliminary data.</text>
</comment>
<dbReference type="EMBL" id="CAJEWB010000014">
    <property type="protein sequence ID" value="CAD2079697.1"/>
    <property type="molecule type" value="Genomic_DNA"/>
</dbReference>
<evidence type="ECO:0000313" key="2">
    <source>
        <dbReference type="Proteomes" id="UP000588186"/>
    </source>
</evidence>